<evidence type="ECO:0000313" key="1">
    <source>
        <dbReference type="EMBL" id="AQZ50085.1"/>
    </source>
</evidence>
<dbReference type="RefSeq" id="WP_018067585.1">
    <property type="nucleotide sequence ID" value="NZ_AQWH01000046.1"/>
</dbReference>
<keyword evidence="2" id="KW-1185">Reference proteome</keyword>
<organism evidence="1 2">
    <name type="scientific">Martelella mediterranea DSM 17316</name>
    <dbReference type="NCBI Taxonomy" id="1122214"/>
    <lineage>
        <taxon>Bacteria</taxon>
        <taxon>Pseudomonadati</taxon>
        <taxon>Pseudomonadota</taxon>
        <taxon>Alphaproteobacteria</taxon>
        <taxon>Hyphomicrobiales</taxon>
        <taxon>Aurantimonadaceae</taxon>
        <taxon>Martelella</taxon>
    </lineage>
</organism>
<gene>
    <name evidence="1" type="ORF">Mame_00709</name>
</gene>
<dbReference type="OrthoDB" id="7916088at2"/>
<dbReference type="Proteomes" id="UP000191135">
    <property type="component" value="Chromosome"/>
</dbReference>
<dbReference type="KEGG" id="mmed:Mame_00709"/>
<sequence length="93" mass="9988">MSRGDVIEEMSELAEALFEIIEEENSGDNEVRAAVIKALAHQNLFNIELVSALNALASGGNASAEIDSLVLNMKSVHKSLVTAISAWSDEETE</sequence>
<accession>A0A1U9YXB5</accession>
<proteinExistence type="predicted"/>
<name>A0A1U9YXB5_9HYPH</name>
<evidence type="ECO:0000313" key="2">
    <source>
        <dbReference type="Proteomes" id="UP000191135"/>
    </source>
</evidence>
<dbReference type="AlphaFoldDB" id="A0A1U9YXB5"/>
<reference evidence="1 2" key="1">
    <citation type="submission" date="2017-03" db="EMBL/GenBank/DDBJ databases">
        <title>Foreign affairs: Plasmid Transfer between Roseobacters and Rhizobia.</title>
        <authorList>
            <person name="Bartling P."/>
            <person name="Bunk B."/>
            <person name="Overmann J."/>
            <person name="Brinkmann H."/>
            <person name="Petersen J."/>
        </authorList>
    </citation>
    <scope>NUCLEOTIDE SEQUENCE [LARGE SCALE GENOMIC DNA]</scope>
    <source>
        <strain evidence="1 2">MACL11</strain>
    </source>
</reference>
<dbReference type="STRING" id="1122214.Mame_00709"/>
<dbReference type="EMBL" id="CP020330">
    <property type="protein sequence ID" value="AQZ50085.1"/>
    <property type="molecule type" value="Genomic_DNA"/>
</dbReference>
<protein>
    <submittedName>
        <fullName evidence="1">Uncharacterized protein</fullName>
    </submittedName>
</protein>